<evidence type="ECO:0000313" key="4">
    <source>
        <dbReference type="Proteomes" id="UP000747542"/>
    </source>
</evidence>
<dbReference type="AlphaFoldDB" id="A0A8J5N5E9"/>
<dbReference type="GO" id="GO:0042302">
    <property type="term" value="F:structural constituent of cuticle"/>
    <property type="evidence" value="ECO:0007669"/>
    <property type="project" value="UniProtKB-UniRule"/>
</dbReference>
<reference evidence="3" key="1">
    <citation type="journal article" date="2021" name="Sci. Adv.">
        <title>The American lobster genome reveals insights on longevity, neural, and immune adaptations.</title>
        <authorList>
            <person name="Polinski J.M."/>
            <person name="Zimin A.V."/>
            <person name="Clark K.F."/>
            <person name="Kohn A.B."/>
            <person name="Sadowski N."/>
            <person name="Timp W."/>
            <person name="Ptitsyn A."/>
            <person name="Khanna P."/>
            <person name="Romanova D.Y."/>
            <person name="Williams P."/>
            <person name="Greenwood S.J."/>
            <person name="Moroz L.L."/>
            <person name="Walt D.R."/>
            <person name="Bodnar A.G."/>
        </authorList>
    </citation>
    <scope>NUCLEOTIDE SEQUENCE</scope>
    <source>
        <strain evidence="3">GMGI-L3</strain>
    </source>
</reference>
<evidence type="ECO:0000313" key="3">
    <source>
        <dbReference type="EMBL" id="KAG7173662.1"/>
    </source>
</evidence>
<dbReference type="EMBL" id="JAHLQT010009070">
    <property type="protein sequence ID" value="KAG7173662.1"/>
    <property type="molecule type" value="Genomic_DNA"/>
</dbReference>
<dbReference type="PANTHER" id="PTHR12236:SF79">
    <property type="entry name" value="CUTICULAR PROTEIN 50CB-RELATED"/>
    <property type="match status" value="1"/>
</dbReference>
<dbReference type="InterPro" id="IPR000618">
    <property type="entry name" value="Insect_cuticle"/>
</dbReference>
<comment type="caution">
    <text evidence="3">The sequence shown here is derived from an EMBL/GenBank/DDBJ whole genome shotgun (WGS) entry which is preliminary data.</text>
</comment>
<dbReference type="PROSITE" id="PS51155">
    <property type="entry name" value="CHIT_BIND_RR_2"/>
    <property type="match status" value="1"/>
</dbReference>
<proteinExistence type="predicted"/>
<dbReference type="Proteomes" id="UP000747542">
    <property type="component" value="Unassembled WGS sequence"/>
</dbReference>
<name>A0A8J5N5E9_HOMAM</name>
<dbReference type="GO" id="GO:0031012">
    <property type="term" value="C:extracellular matrix"/>
    <property type="evidence" value="ECO:0007669"/>
    <property type="project" value="TreeGrafter"/>
</dbReference>
<dbReference type="InterPro" id="IPR051217">
    <property type="entry name" value="Insect_Cuticle_Struc_Prot"/>
</dbReference>
<dbReference type="GO" id="GO:0005615">
    <property type="term" value="C:extracellular space"/>
    <property type="evidence" value="ECO:0007669"/>
    <property type="project" value="TreeGrafter"/>
</dbReference>
<protein>
    <submittedName>
        <fullName evidence="3">Pro-resilin-like 113</fullName>
    </submittedName>
</protein>
<keyword evidence="4" id="KW-1185">Reference proteome</keyword>
<keyword evidence="1 2" id="KW-0193">Cuticle</keyword>
<organism evidence="3 4">
    <name type="scientific">Homarus americanus</name>
    <name type="common">American lobster</name>
    <dbReference type="NCBI Taxonomy" id="6706"/>
    <lineage>
        <taxon>Eukaryota</taxon>
        <taxon>Metazoa</taxon>
        <taxon>Ecdysozoa</taxon>
        <taxon>Arthropoda</taxon>
        <taxon>Crustacea</taxon>
        <taxon>Multicrustacea</taxon>
        <taxon>Malacostraca</taxon>
        <taxon>Eumalacostraca</taxon>
        <taxon>Eucarida</taxon>
        <taxon>Decapoda</taxon>
        <taxon>Pleocyemata</taxon>
        <taxon>Astacidea</taxon>
        <taxon>Nephropoidea</taxon>
        <taxon>Nephropidae</taxon>
        <taxon>Homarus</taxon>
    </lineage>
</organism>
<evidence type="ECO:0000256" key="2">
    <source>
        <dbReference type="PROSITE-ProRule" id="PRU00497"/>
    </source>
</evidence>
<gene>
    <name evidence="3" type="ORF">Hamer_G017946</name>
</gene>
<evidence type="ECO:0000256" key="1">
    <source>
        <dbReference type="ARBA" id="ARBA00022460"/>
    </source>
</evidence>
<dbReference type="Pfam" id="PF00379">
    <property type="entry name" value="Chitin_bind_4"/>
    <property type="match status" value="1"/>
</dbReference>
<accession>A0A8J5N5E9</accession>
<sequence length="69" mass="7769">MIAPAAYEYQYGVLDDESGNDFGHEESRNDQATSGRYYVLLPDGRVQTVLYSVNGEEGFVADVSYARRR</sequence>
<dbReference type="PANTHER" id="PTHR12236">
    <property type="entry name" value="STRUCTURAL CONTITUENT OF CUTICLE"/>
    <property type="match status" value="1"/>
</dbReference>